<feature type="region of interest" description="Disordered" evidence="1">
    <location>
        <begin position="91"/>
        <end position="134"/>
    </location>
</feature>
<feature type="compositionally biased region" description="Low complexity" evidence="1">
    <location>
        <begin position="91"/>
        <end position="100"/>
    </location>
</feature>
<evidence type="ECO:0000313" key="2">
    <source>
        <dbReference type="EMBL" id="CAC5378096.1"/>
    </source>
</evidence>
<proteinExistence type="predicted"/>
<feature type="compositionally biased region" description="Basic and acidic residues" evidence="1">
    <location>
        <begin position="101"/>
        <end position="114"/>
    </location>
</feature>
<keyword evidence="3" id="KW-1185">Reference proteome</keyword>
<reference evidence="2 3" key="1">
    <citation type="submission" date="2020-06" db="EMBL/GenBank/DDBJ databases">
        <authorList>
            <person name="Li R."/>
            <person name="Bekaert M."/>
        </authorList>
    </citation>
    <scope>NUCLEOTIDE SEQUENCE [LARGE SCALE GENOMIC DNA]</scope>
    <source>
        <strain evidence="3">wild</strain>
    </source>
</reference>
<gene>
    <name evidence="2" type="ORF">MCOR_14339</name>
</gene>
<accession>A0A6J8B3D7</accession>
<sequence length="165" mass="18875">MESTNNYQGCNVLTTGYNVNGGHRGQFIVPDATNNNDIDRYNFPRPIYNAHQDTGPMTPIIITQMPIVHNTALQERPSIPFLSQQVLSINRPQYNQPNNRNSDRKHVKVQDRKRNAQSRNSSTRTDVSGSTDSTYHNEQVLVANPLIPNHQQHFLGQQSLQWQIR</sequence>
<protein>
    <submittedName>
        <fullName evidence="2">Uncharacterized protein</fullName>
    </submittedName>
</protein>
<evidence type="ECO:0000313" key="3">
    <source>
        <dbReference type="Proteomes" id="UP000507470"/>
    </source>
</evidence>
<name>A0A6J8B3D7_MYTCO</name>
<organism evidence="2 3">
    <name type="scientific">Mytilus coruscus</name>
    <name type="common">Sea mussel</name>
    <dbReference type="NCBI Taxonomy" id="42192"/>
    <lineage>
        <taxon>Eukaryota</taxon>
        <taxon>Metazoa</taxon>
        <taxon>Spiralia</taxon>
        <taxon>Lophotrochozoa</taxon>
        <taxon>Mollusca</taxon>
        <taxon>Bivalvia</taxon>
        <taxon>Autobranchia</taxon>
        <taxon>Pteriomorphia</taxon>
        <taxon>Mytilida</taxon>
        <taxon>Mytiloidea</taxon>
        <taxon>Mytilidae</taxon>
        <taxon>Mytilinae</taxon>
        <taxon>Mytilus</taxon>
    </lineage>
</organism>
<dbReference type="Proteomes" id="UP000507470">
    <property type="component" value="Unassembled WGS sequence"/>
</dbReference>
<dbReference type="AlphaFoldDB" id="A0A6J8B3D7"/>
<dbReference type="EMBL" id="CACVKT020002492">
    <property type="protein sequence ID" value="CAC5378096.1"/>
    <property type="molecule type" value="Genomic_DNA"/>
</dbReference>
<evidence type="ECO:0000256" key="1">
    <source>
        <dbReference type="SAM" id="MobiDB-lite"/>
    </source>
</evidence>
<feature type="compositionally biased region" description="Polar residues" evidence="1">
    <location>
        <begin position="117"/>
        <end position="134"/>
    </location>
</feature>